<dbReference type="AlphaFoldDB" id="A0AB73ID16"/>
<evidence type="ECO:0000313" key="2">
    <source>
        <dbReference type="Proteomes" id="UP001229486"/>
    </source>
</evidence>
<sequence length="64" mass="7419">MELDLMLEGARREVAAMRKEITRLLEQLGRRAIRMGASPAVHAMYRDELQTYLSEYAKLLKVPQ</sequence>
<dbReference type="RefSeq" id="WP_392393073.1">
    <property type="nucleotide sequence ID" value="NZ_JAURTK010000002.1"/>
</dbReference>
<proteinExistence type="predicted"/>
<dbReference type="EMBL" id="JAURTK010000002">
    <property type="protein sequence ID" value="MDP9646157.1"/>
    <property type="molecule type" value="Genomic_DNA"/>
</dbReference>
<evidence type="ECO:0000313" key="1">
    <source>
        <dbReference type="EMBL" id="MDP9646157.1"/>
    </source>
</evidence>
<gene>
    <name evidence="1" type="ORF">J2793_001590</name>
</gene>
<accession>A0AB73ID16</accession>
<dbReference type="Proteomes" id="UP001229486">
    <property type="component" value="Unassembled WGS sequence"/>
</dbReference>
<evidence type="ECO:0008006" key="3">
    <source>
        <dbReference type="Google" id="ProtNLM"/>
    </source>
</evidence>
<reference evidence="1" key="1">
    <citation type="submission" date="2023-07" db="EMBL/GenBank/DDBJ databases">
        <title>Sorghum-associated microbial communities from plants grown in Nebraska, USA.</title>
        <authorList>
            <person name="Schachtman D."/>
        </authorList>
    </citation>
    <scope>NUCLEOTIDE SEQUENCE</scope>
    <source>
        <strain evidence="1">DS1061</strain>
    </source>
</reference>
<name>A0AB73ID16_9BURK</name>
<comment type="caution">
    <text evidence="1">The sequence shown here is derived from an EMBL/GenBank/DDBJ whole genome shotgun (WGS) entry which is preliminary data.</text>
</comment>
<protein>
    <recommendedName>
        <fullName evidence="3">Aspartyl-phosphate phosphatase Spo0E family protein</fullName>
    </recommendedName>
</protein>
<organism evidence="1 2">
    <name type="scientific">Paraburkholderia caledonica</name>
    <dbReference type="NCBI Taxonomy" id="134536"/>
    <lineage>
        <taxon>Bacteria</taxon>
        <taxon>Pseudomonadati</taxon>
        <taxon>Pseudomonadota</taxon>
        <taxon>Betaproteobacteria</taxon>
        <taxon>Burkholderiales</taxon>
        <taxon>Burkholderiaceae</taxon>
        <taxon>Paraburkholderia</taxon>
    </lineage>
</organism>